<evidence type="ECO:0000256" key="5">
    <source>
        <dbReference type="ARBA" id="ARBA00022729"/>
    </source>
</evidence>
<dbReference type="EMBL" id="JACHIK010000004">
    <property type="protein sequence ID" value="MBB5042086.1"/>
    <property type="molecule type" value="Genomic_DNA"/>
</dbReference>
<keyword evidence="5 10" id="KW-0732">Signal</keyword>
<feature type="transmembrane region" description="Helical" evidence="9">
    <location>
        <begin position="251"/>
        <end position="271"/>
    </location>
</feature>
<feature type="transmembrane region" description="Helical" evidence="9">
    <location>
        <begin position="320"/>
        <end position="338"/>
    </location>
</feature>
<evidence type="ECO:0000313" key="13">
    <source>
        <dbReference type="EMBL" id="MBB5042086.1"/>
    </source>
</evidence>
<keyword evidence="8 9" id="KW-0472">Membrane</keyword>
<dbReference type="RefSeq" id="WP_343059453.1">
    <property type="nucleotide sequence ID" value="NZ_JACHIK010000004.1"/>
</dbReference>
<comment type="caution">
    <text evidence="13">The sequence shown here is derived from an EMBL/GenBank/DDBJ whole genome shotgun (WGS) entry which is preliminary data.</text>
</comment>
<keyword evidence="7" id="KW-0186">Copper</keyword>
<name>A0A7W7YTK2_9HYPH</name>
<evidence type="ECO:0000256" key="9">
    <source>
        <dbReference type="SAM" id="Phobius"/>
    </source>
</evidence>
<evidence type="ECO:0000256" key="3">
    <source>
        <dbReference type="ARBA" id="ARBA00022692"/>
    </source>
</evidence>
<keyword evidence="14" id="KW-1185">Reference proteome</keyword>
<dbReference type="GO" id="GO:0046688">
    <property type="term" value="P:response to copper ion"/>
    <property type="evidence" value="ECO:0007669"/>
    <property type="project" value="InterPro"/>
</dbReference>
<feature type="signal peptide" evidence="10">
    <location>
        <begin position="1"/>
        <end position="31"/>
    </location>
</feature>
<dbReference type="AlphaFoldDB" id="A0A7W7YTK2"/>
<evidence type="ECO:0000313" key="14">
    <source>
        <dbReference type="Proteomes" id="UP000535406"/>
    </source>
</evidence>
<feature type="chain" id="PRO_5031500221" evidence="10">
    <location>
        <begin position="32"/>
        <end position="534"/>
    </location>
</feature>
<feature type="transmembrane region" description="Helical" evidence="9">
    <location>
        <begin position="391"/>
        <end position="412"/>
    </location>
</feature>
<dbReference type="InterPro" id="IPR032694">
    <property type="entry name" value="CopC/D"/>
</dbReference>
<feature type="transmembrane region" description="Helical" evidence="9">
    <location>
        <begin position="350"/>
        <end position="371"/>
    </location>
</feature>
<dbReference type="GO" id="GO:0006825">
    <property type="term" value="P:copper ion transport"/>
    <property type="evidence" value="ECO:0007669"/>
    <property type="project" value="InterPro"/>
</dbReference>
<evidence type="ECO:0000256" key="6">
    <source>
        <dbReference type="ARBA" id="ARBA00022989"/>
    </source>
</evidence>
<evidence type="ECO:0000259" key="12">
    <source>
        <dbReference type="Pfam" id="PF05425"/>
    </source>
</evidence>
<keyword evidence="2" id="KW-1003">Cell membrane</keyword>
<evidence type="ECO:0000256" key="10">
    <source>
        <dbReference type="SAM" id="SignalP"/>
    </source>
</evidence>
<dbReference type="Pfam" id="PF04234">
    <property type="entry name" value="CopC"/>
    <property type="match status" value="1"/>
</dbReference>
<dbReference type="PANTHER" id="PTHR34820">
    <property type="entry name" value="INNER MEMBRANE PROTEIN YEBZ"/>
    <property type="match status" value="1"/>
</dbReference>
<dbReference type="Gene3D" id="2.60.40.1220">
    <property type="match status" value="1"/>
</dbReference>
<feature type="domain" description="Copper resistance protein D" evidence="12">
    <location>
        <begin position="312"/>
        <end position="412"/>
    </location>
</feature>
<evidence type="ECO:0000259" key="11">
    <source>
        <dbReference type="Pfam" id="PF04234"/>
    </source>
</evidence>
<dbReference type="GO" id="GO:0042597">
    <property type="term" value="C:periplasmic space"/>
    <property type="evidence" value="ECO:0007669"/>
    <property type="project" value="InterPro"/>
</dbReference>
<feature type="transmembrane region" description="Helical" evidence="9">
    <location>
        <begin position="277"/>
        <end position="299"/>
    </location>
</feature>
<evidence type="ECO:0000256" key="1">
    <source>
        <dbReference type="ARBA" id="ARBA00004651"/>
    </source>
</evidence>
<evidence type="ECO:0000256" key="8">
    <source>
        <dbReference type="ARBA" id="ARBA00023136"/>
    </source>
</evidence>
<proteinExistence type="predicted"/>
<dbReference type="PANTHER" id="PTHR34820:SF4">
    <property type="entry name" value="INNER MEMBRANE PROTEIN YEBZ"/>
    <property type="match status" value="1"/>
</dbReference>
<dbReference type="InterPro" id="IPR014755">
    <property type="entry name" value="Cu-Rt/internalin_Ig-like"/>
</dbReference>
<feature type="transmembrane region" description="Helical" evidence="9">
    <location>
        <begin position="148"/>
        <end position="168"/>
    </location>
</feature>
<dbReference type="InterPro" id="IPR008457">
    <property type="entry name" value="Cu-R_CopD_dom"/>
</dbReference>
<evidence type="ECO:0000256" key="7">
    <source>
        <dbReference type="ARBA" id="ARBA00023008"/>
    </source>
</evidence>
<dbReference type="SUPFAM" id="SSF81296">
    <property type="entry name" value="E set domains"/>
    <property type="match status" value="1"/>
</dbReference>
<dbReference type="InterPro" id="IPR014756">
    <property type="entry name" value="Ig_E-set"/>
</dbReference>
<evidence type="ECO:0000256" key="2">
    <source>
        <dbReference type="ARBA" id="ARBA00022475"/>
    </source>
</evidence>
<feature type="domain" description="CopC" evidence="11">
    <location>
        <begin position="30"/>
        <end position="121"/>
    </location>
</feature>
<dbReference type="InterPro" id="IPR007348">
    <property type="entry name" value="CopC_dom"/>
</dbReference>
<sequence>MRNRNPGRSGILAALTGILWCCLTAAAMAHAALTGAVPSDGAVVAAPPKTLSLSFSEPVSPLVLKLVLPDGRARALDTFVLRDRTLEITPPADLGTGTHVLTWRVVSEDGHPVGGSTIFSIGAPSGAPQAAANAVDWPVRGALWLARIALYAGLFFGIGGVFAVRWLIADDGDGPAPVRAATLLGLLATVLSLGLQGLDALGAPLSGLLDLAAWKAGLATSFGATVVVLAAAFCLAVLATRSRSPAMRRGASMVALLAGSGALALSGHASAAAPQWLMRPAVFVHALTIAIWIGALLPLASALRRDGEAGRKALGRFSRLIPLCVGLLVLAGIVLAVVQVGKPAALLSTAYGNVLLAKIALLFLLFALVAVNRWRLTGPAAKGEAKAVRRLCRAIAVESLIVLAVFAVAATWRFTPPPRALAVAAAEPASIHIHSDKAMAEVTVTPGGAGPVDISAVILSAEFEPLAAKEVTFVLSNPQAGVEPMRRKTELQADGSWRAAGVVIPLAGRWQLRVDVLISDFELVRLQGEIDIRS</sequence>
<keyword evidence="4" id="KW-0479">Metal-binding</keyword>
<gene>
    <name evidence="13" type="ORF">HNQ66_001482</name>
</gene>
<accession>A0A7W7YTK2</accession>
<organism evidence="13 14">
    <name type="scientific">Shinella fusca</name>
    <dbReference type="NCBI Taxonomy" id="544480"/>
    <lineage>
        <taxon>Bacteria</taxon>
        <taxon>Pseudomonadati</taxon>
        <taxon>Pseudomonadota</taxon>
        <taxon>Alphaproteobacteria</taxon>
        <taxon>Hyphomicrobiales</taxon>
        <taxon>Rhizobiaceae</taxon>
        <taxon>Shinella</taxon>
    </lineage>
</organism>
<keyword evidence="6 9" id="KW-1133">Transmembrane helix</keyword>
<dbReference type="GO" id="GO:0005886">
    <property type="term" value="C:plasma membrane"/>
    <property type="evidence" value="ECO:0007669"/>
    <property type="project" value="UniProtKB-SubCell"/>
</dbReference>
<comment type="subcellular location">
    <subcellularLocation>
        <location evidence="1">Cell membrane</location>
        <topology evidence="1">Multi-pass membrane protein</topology>
    </subcellularLocation>
</comment>
<dbReference type="Proteomes" id="UP000535406">
    <property type="component" value="Unassembled WGS sequence"/>
</dbReference>
<dbReference type="Pfam" id="PF05425">
    <property type="entry name" value="CopD"/>
    <property type="match status" value="1"/>
</dbReference>
<protein>
    <submittedName>
        <fullName evidence="13">Copper transport protein</fullName>
    </submittedName>
</protein>
<feature type="transmembrane region" description="Helical" evidence="9">
    <location>
        <begin position="180"/>
        <end position="198"/>
    </location>
</feature>
<dbReference type="GO" id="GO:0005507">
    <property type="term" value="F:copper ion binding"/>
    <property type="evidence" value="ECO:0007669"/>
    <property type="project" value="InterPro"/>
</dbReference>
<keyword evidence="3 9" id="KW-0812">Transmembrane</keyword>
<feature type="transmembrane region" description="Helical" evidence="9">
    <location>
        <begin position="218"/>
        <end position="239"/>
    </location>
</feature>
<reference evidence="13 14" key="1">
    <citation type="submission" date="2020-08" db="EMBL/GenBank/DDBJ databases">
        <title>Genomic Encyclopedia of Type Strains, Phase IV (KMG-IV): sequencing the most valuable type-strain genomes for metagenomic binning, comparative biology and taxonomic classification.</title>
        <authorList>
            <person name="Goeker M."/>
        </authorList>
    </citation>
    <scope>NUCLEOTIDE SEQUENCE [LARGE SCALE GENOMIC DNA]</scope>
    <source>
        <strain evidence="13 14">DSM 21319</strain>
    </source>
</reference>
<evidence type="ECO:0000256" key="4">
    <source>
        <dbReference type="ARBA" id="ARBA00022723"/>
    </source>
</evidence>